<dbReference type="RefSeq" id="WP_136773276.1">
    <property type="nucleotide sequence ID" value="NZ_CP156074.1"/>
</dbReference>
<evidence type="ECO:0000313" key="2">
    <source>
        <dbReference type="Proteomes" id="UP000310016"/>
    </source>
</evidence>
<protein>
    <submittedName>
        <fullName evidence="1">Uncharacterized protein</fullName>
    </submittedName>
</protein>
<comment type="caution">
    <text evidence="1">The sequence shown here is derived from an EMBL/GenBank/DDBJ whole genome shotgun (WGS) entry which is preliminary data.</text>
</comment>
<evidence type="ECO:0000313" key="1">
    <source>
        <dbReference type="EMBL" id="TJZ73486.1"/>
    </source>
</evidence>
<accession>A0A4U0PY05</accession>
<reference evidence="1 2" key="1">
    <citation type="submission" date="2019-04" db="EMBL/GenBank/DDBJ databases">
        <title>Chitiniphilus eburnea sp. nov., a novel chitinolytic bacterium isolated from aquaculture sludge.</title>
        <authorList>
            <person name="Sheng M."/>
        </authorList>
    </citation>
    <scope>NUCLEOTIDE SEQUENCE [LARGE SCALE GENOMIC DNA]</scope>
    <source>
        <strain evidence="1 2">HX-2-15</strain>
    </source>
</reference>
<keyword evidence="2" id="KW-1185">Reference proteome</keyword>
<proteinExistence type="predicted"/>
<sequence>MFQTDPVFRALLACVPFVLLAGCQREPDAAERPIQPELPASAPATAGAASQAPQLAEIAAALRAVCPALDGESVKPGTLVMRPATTDASVPASQAPETELHGQYGWFRWAEYSFTYGDESCTAYAGGGARPGILITPARCEKICERRWREAPALQFIEPRDSAYQKRLSQWKDGQSGQ</sequence>
<dbReference type="EMBL" id="SUMF01000009">
    <property type="protein sequence ID" value="TJZ73486.1"/>
    <property type="molecule type" value="Genomic_DNA"/>
</dbReference>
<dbReference type="Proteomes" id="UP000310016">
    <property type="component" value="Unassembled WGS sequence"/>
</dbReference>
<organism evidence="1 2">
    <name type="scientific">Chitiniphilus eburneus</name>
    <dbReference type="NCBI Taxonomy" id="2571148"/>
    <lineage>
        <taxon>Bacteria</taxon>
        <taxon>Pseudomonadati</taxon>
        <taxon>Pseudomonadota</taxon>
        <taxon>Betaproteobacteria</taxon>
        <taxon>Neisseriales</taxon>
        <taxon>Chitinibacteraceae</taxon>
        <taxon>Chitiniphilus</taxon>
    </lineage>
</organism>
<dbReference type="OrthoDB" id="9844122at2"/>
<name>A0A4U0PY05_9NEIS</name>
<dbReference type="AlphaFoldDB" id="A0A4U0PY05"/>
<gene>
    <name evidence="1" type="ORF">FAZ21_09835</name>
</gene>